<dbReference type="PROSITE" id="PS51257">
    <property type="entry name" value="PROKAR_LIPOPROTEIN"/>
    <property type="match status" value="1"/>
</dbReference>
<sequence>MQKKIETSFQLKLIFMFLVIVLFSCKQEQTRAEEGPIAKQQYLPEKNEVDAMILKQENFKKEIVSNGRLVALQKNQLKFDVSENLEQLFVKNGDYVKQGQTLAALKVFTFGQAYTKAKINLKKAELEFQDKLVGRGYDTFNKDSIPTEEYEMLAIRSGYKDAQHELQNAEFKLKATKLIAPFSGKIANIKNKQHEHINAGIEVMTLIDDKMFEVEFYLIESEVSEIALGGQVQIVPFALNKSYLGTITTINPQVEKDGTILVKAKVKNDGQLLEGMNVKVFIQKEVPNQFVVPKAAVVLRQNQEVLFTIKSGKTYWTYLQTTNENSRQYSVIPHPDKSSASLKEGDTIVVSGNLNLAHDTEVLIKSIKSDKQ</sequence>
<evidence type="ECO:0000313" key="2">
    <source>
        <dbReference type="EMBL" id="GAA3557920.1"/>
    </source>
</evidence>
<dbReference type="PANTHER" id="PTHR30469">
    <property type="entry name" value="MULTIDRUG RESISTANCE PROTEIN MDTA"/>
    <property type="match status" value="1"/>
</dbReference>
<evidence type="ECO:0000256" key="1">
    <source>
        <dbReference type="ARBA" id="ARBA00009477"/>
    </source>
</evidence>
<keyword evidence="3" id="KW-1185">Reference proteome</keyword>
<protein>
    <submittedName>
        <fullName evidence="2">Efflux RND transporter periplasmic adaptor subunit</fullName>
    </submittedName>
</protein>
<dbReference type="NCBIfam" id="TIGR01730">
    <property type="entry name" value="RND_mfp"/>
    <property type="match status" value="1"/>
</dbReference>
<comment type="caution">
    <text evidence="2">The sequence shown here is derived from an EMBL/GenBank/DDBJ whole genome shotgun (WGS) entry which is preliminary data.</text>
</comment>
<proteinExistence type="inferred from homology"/>
<dbReference type="Gene3D" id="2.40.30.170">
    <property type="match status" value="1"/>
</dbReference>
<dbReference type="Gene3D" id="2.40.50.100">
    <property type="match status" value="1"/>
</dbReference>
<dbReference type="PANTHER" id="PTHR30469:SF15">
    <property type="entry name" value="HLYD FAMILY OF SECRETION PROTEINS"/>
    <property type="match status" value="1"/>
</dbReference>
<dbReference type="InterPro" id="IPR006143">
    <property type="entry name" value="RND_pump_MFP"/>
</dbReference>
<organism evidence="2 3">
    <name type="scientific">Snuella lapsa</name>
    <dbReference type="NCBI Taxonomy" id="870481"/>
    <lineage>
        <taxon>Bacteria</taxon>
        <taxon>Pseudomonadati</taxon>
        <taxon>Bacteroidota</taxon>
        <taxon>Flavobacteriia</taxon>
        <taxon>Flavobacteriales</taxon>
        <taxon>Flavobacteriaceae</taxon>
        <taxon>Snuella</taxon>
    </lineage>
</organism>
<gene>
    <name evidence="2" type="ORF">GCM10022395_06500</name>
</gene>
<reference evidence="3" key="1">
    <citation type="journal article" date="2019" name="Int. J. Syst. Evol. Microbiol.">
        <title>The Global Catalogue of Microorganisms (GCM) 10K type strain sequencing project: providing services to taxonomists for standard genome sequencing and annotation.</title>
        <authorList>
            <consortium name="The Broad Institute Genomics Platform"/>
            <consortium name="The Broad Institute Genome Sequencing Center for Infectious Disease"/>
            <person name="Wu L."/>
            <person name="Ma J."/>
        </authorList>
    </citation>
    <scope>NUCLEOTIDE SEQUENCE [LARGE SCALE GENOMIC DNA]</scope>
    <source>
        <strain evidence="3">JCM 17111</strain>
    </source>
</reference>
<name>A0ABP6WZB1_9FLAO</name>
<dbReference type="SUPFAM" id="SSF111369">
    <property type="entry name" value="HlyD-like secretion proteins"/>
    <property type="match status" value="1"/>
</dbReference>
<comment type="similarity">
    <text evidence="1">Belongs to the membrane fusion protein (MFP) (TC 8.A.1) family.</text>
</comment>
<dbReference type="Gene3D" id="1.10.287.470">
    <property type="entry name" value="Helix hairpin bin"/>
    <property type="match status" value="1"/>
</dbReference>
<accession>A0ABP6WZB1</accession>
<evidence type="ECO:0000313" key="3">
    <source>
        <dbReference type="Proteomes" id="UP001500954"/>
    </source>
</evidence>
<dbReference type="Gene3D" id="2.40.420.20">
    <property type="match status" value="1"/>
</dbReference>
<dbReference type="Proteomes" id="UP001500954">
    <property type="component" value="Unassembled WGS sequence"/>
</dbReference>
<dbReference type="EMBL" id="BAABCY010000017">
    <property type="protein sequence ID" value="GAA3557920.1"/>
    <property type="molecule type" value="Genomic_DNA"/>
</dbReference>